<dbReference type="SUPFAM" id="SSF63411">
    <property type="entry name" value="LuxS/MPP-like metallohydrolase"/>
    <property type="match status" value="4"/>
</dbReference>
<dbReference type="FunFam" id="3.30.830.10:FF:000034">
    <property type="entry name" value="presequence protease 1, chloroplastic/mitochondrial"/>
    <property type="match status" value="1"/>
</dbReference>
<dbReference type="Pfam" id="PF05193">
    <property type="entry name" value="Peptidase_M16_C"/>
    <property type="match status" value="1"/>
</dbReference>
<feature type="chain" id="PRO_5031187469" description="Peptidase M16C associated domain-containing protein" evidence="2">
    <location>
        <begin position="23"/>
        <end position="1098"/>
    </location>
</feature>
<dbReference type="PANTHER" id="PTHR43016">
    <property type="entry name" value="PRESEQUENCE PROTEASE"/>
    <property type="match status" value="1"/>
</dbReference>
<dbReference type="GO" id="GO:0046872">
    <property type="term" value="F:metal ion binding"/>
    <property type="evidence" value="ECO:0007669"/>
    <property type="project" value="InterPro"/>
</dbReference>
<dbReference type="GO" id="GO:0004222">
    <property type="term" value="F:metalloendopeptidase activity"/>
    <property type="evidence" value="ECO:0007669"/>
    <property type="project" value="TreeGrafter"/>
</dbReference>
<dbReference type="Pfam" id="PF22516">
    <property type="entry name" value="PreP_C"/>
    <property type="match status" value="1"/>
</dbReference>
<accession>A0A7S0H295</accession>
<dbReference type="Pfam" id="PF08367">
    <property type="entry name" value="M16C_assoc"/>
    <property type="match status" value="1"/>
</dbReference>
<name>A0A7S0H295_9EUKA</name>
<keyword evidence="2" id="KW-0732">Signal</keyword>
<dbReference type="InterPro" id="IPR055130">
    <property type="entry name" value="PreP_C"/>
</dbReference>
<protein>
    <recommendedName>
        <fullName evidence="3">Peptidase M16C associated domain-containing protein</fullName>
    </recommendedName>
</protein>
<dbReference type="Gene3D" id="3.30.830.10">
    <property type="entry name" value="Metalloenzyme, LuxS/M16 peptidase-like"/>
    <property type="match status" value="4"/>
</dbReference>
<feature type="coiled-coil region" evidence="1">
    <location>
        <begin position="553"/>
        <end position="581"/>
    </location>
</feature>
<evidence type="ECO:0000256" key="2">
    <source>
        <dbReference type="SAM" id="SignalP"/>
    </source>
</evidence>
<evidence type="ECO:0000259" key="3">
    <source>
        <dbReference type="SMART" id="SM01264"/>
    </source>
</evidence>
<organism evidence="4">
    <name type="scientific">Amorphochlora amoebiformis</name>
    <dbReference type="NCBI Taxonomy" id="1561963"/>
    <lineage>
        <taxon>Eukaryota</taxon>
        <taxon>Sar</taxon>
        <taxon>Rhizaria</taxon>
        <taxon>Cercozoa</taxon>
        <taxon>Chlorarachniophyceae</taxon>
        <taxon>Amorphochlora</taxon>
    </lineage>
</organism>
<evidence type="ECO:0000313" key="4">
    <source>
        <dbReference type="EMBL" id="CAD8451476.1"/>
    </source>
</evidence>
<keyword evidence="1" id="KW-0175">Coiled coil</keyword>
<dbReference type="PANTHER" id="PTHR43016:SF13">
    <property type="entry name" value="PRESEQUENCE PROTEASE, MITOCHONDRIAL"/>
    <property type="match status" value="1"/>
</dbReference>
<feature type="signal peptide" evidence="2">
    <location>
        <begin position="1"/>
        <end position="22"/>
    </location>
</feature>
<dbReference type="SMART" id="SM01264">
    <property type="entry name" value="M16C_associated"/>
    <property type="match status" value="1"/>
</dbReference>
<dbReference type="EMBL" id="HBEM01015919">
    <property type="protein sequence ID" value="CAD8451476.1"/>
    <property type="molecule type" value="Transcribed_RNA"/>
</dbReference>
<dbReference type="AlphaFoldDB" id="A0A7S0H295"/>
<dbReference type="GO" id="GO:0016485">
    <property type="term" value="P:protein processing"/>
    <property type="evidence" value="ECO:0007669"/>
    <property type="project" value="TreeGrafter"/>
</dbReference>
<feature type="domain" description="Peptidase M16C associated" evidence="3">
    <location>
        <begin position="550"/>
        <end position="812"/>
    </location>
</feature>
<sequence length="1098" mass="121846">MRFPPLLAACLVSALLLSLILTLMPPMSVTSRQVTRLASTSVPRAVPTRSRARGSGLMSAFGLIPRLSKIRRGYRGGGRAYSTARAMVAPVGYEVVKEEEIEEYSAKATIFRHKKTGAEVLSMEKDDDNKVFGVAFRTPVDDSMGIPHILEHSVLCGSRKYPTKSPFIELRKSSLHTFLNAMTFPDRTLYPVASQNDRDFYNLADVYLDSVLHPRAKTDPMVMAQEGWHYEVNGEKELNIKGVVYNEMKGVYSSPSSLHGMLTQRSLFPDVTYKESSGGDPERIPDLTYQKFKEFHDNYYHPSNAKFFFYGNDPVQKRLDFLSNYLDEFDSLPNARELSSVGTQALVSEPYTITQYVPVAKGQEEKQTIASVAWLAGEDKLSELESLAWRLIDHLLTGNTAAKLRKTLTDSGLGSSVIGGGMSTYLKQPYYTIGLKGLEDDKSADKMMSITLDVLNEVVESGFQDEALEAALNRVEFSLREFDTGSTRRGMAFLFGAMSSWNYDQDPVTGFKFEKVLAELKSTLKSNPKYLQELIQTRLLSNKHRVLVISKPSVSLEEEKETKLKERLRAEREKMTEEEIEKVGEIAKTLTQRQQTPDPPEAIKTIPRLTLEDLDKETKNIPTVKETFGGSVIGLTHTLPTNGILYADVTFEISGLDSSLIPLLNLFTRIGSGATGTKDKDRVELRQYIDTHTGGVSCDWETSTSVARREDGLAAVAPPDKTQLFLSMSGKAVKEKLGELFGLFNEMLHDCKLDDKERIVQMLKESKSALESSFVSAGNRYAVGRLSSKNHLPGLIGELTGGLSYYNFVCDTLNEAQTDFTNLQNKLQRIKDAIRTVRKSDYVINLTGDQKTLDKARPLVHAYAAELPSADEGVESLSEQVQSSGVLSLATDLKKATPTDEGVQIPTQVNYVAFGGRMYKPGERVPGSTSVISTFLRTGYLWDKIRVIGGAYGAGFSINARMGTYAFSSYRDPNVVKTVENYKKVAEFLIDADIPQAEVERAIIGTISTLDSPQTPYGKGMTGLSRHMTGYTKEDAQRWRDEVLATSVEDFREFGRRLKSALENESSSPSVAAFGSKSALEQAQKEGMKIQLMDAFGS</sequence>
<gene>
    <name evidence="4" type="ORF">LAMO00422_LOCUS10971</name>
</gene>
<reference evidence="4" key="1">
    <citation type="submission" date="2021-01" db="EMBL/GenBank/DDBJ databases">
        <authorList>
            <person name="Corre E."/>
            <person name="Pelletier E."/>
            <person name="Niang G."/>
            <person name="Scheremetjew M."/>
            <person name="Finn R."/>
            <person name="Kale V."/>
            <person name="Holt S."/>
            <person name="Cochrane G."/>
            <person name="Meng A."/>
            <person name="Brown T."/>
            <person name="Cohen L."/>
        </authorList>
    </citation>
    <scope>NUCLEOTIDE SEQUENCE</scope>
    <source>
        <strain evidence="4">CCMP2058</strain>
    </source>
</reference>
<evidence type="ECO:0000256" key="1">
    <source>
        <dbReference type="SAM" id="Coils"/>
    </source>
</evidence>
<dbReference type="InterPro" id="IPR011249">
    <property type="entry name" value="Metalloenz_LuxS/M16"/>
</dbReference>
<feature type="coiled-coil region" evidence="1">
    <location>
        <begin position="813"/>
        <end position="840"/>
    </location>
</feature>
<dbReference type="InterPro" id="IPR013578">
    <property type="entry name" value="Peptidase_M16C_assoc"/>
</dbReference>
<proteinExistence type="predicted"/>
<dbReference type="InterPro" id="IPR007863">
    <property type="entry name" value="Peptidase_M16_C"/>
</dbReference>